<dbReference type="Proteomes" id="UP000075613">
    <property type="component" value="Unassembled WGS sequence"/>
</dbReference>
<organism evidence="2 3">
    <name type="scientific">Paraburkholderia monticola</name>
    <dbReference type="NCBI Taxonomy" id="1399968"/>
    <lineage>
        <taxon>Bacteria</taxon>
        <taxon>Pseudomonadati</taxon>
        <taxon>Pseudomonadota</taxon>
        <taxon>Betaproteobacteria</taxon>
        <taxon>Burkholderiales</taxon>
        <taxon>Burkholderiaceae</taxon>
        <taxon>Paraburkholderia</taxon>
    </lineage>
</organism>
<evidence type="ECO:0000313" key="3">
    <source>
        <dbReference type="Proteomes" id="UP000075613"/>
    </source>
</evidence>
<dbReference type="EMBL" id="LRBG01000038">
    <property type="protein sequence ID" value="KXU83367.1"/>
    <property type="molecule type" value="Genomic_DNA"/>
</dbReference>
<dbReference type="STRING" id="1399968.CI15_30225"/>
<evidence type="ECO:0000256" key="1">
    <source>
        <dbReference type="ARBA" id="ARBA00005260"/>
    </source>
</evidence>
<comment type="similarity">
    <text evidence="1">Belongs to the FrmR/RcnR family.</text>
</comment>
<dbReference type="Gene3D" id="1.20.58.1000">
    <property type="entry name" value="Metal-sensitive repressor, helix protomer"/>
    <property type="match status" value="1"/>
</dbReference>
<dbReference type="OrthoDB" id="9806052at2"/>
<gene>
    <name evidence="2" type="ORF">CI15_30225</name>
</gene>
<evidence type="ECO:0000313" key="2">
    <source>
        <dbReference type="EMBL" id="KXU83367.1"/>
    </source>
</evidence>
<dbReference type="GO" id="GO:0045892">
    <property type="term" value="P:negative regulation of DNA-templated transcription"/>
    <property type="evidence" value="ECO:0007669"/>
    <property type="project" value="UniProtKB-ARBA"/>
</dbReference>
<proteinExistence type="inferred from homology"/>
<dbReference type="InterPro" id="IPR038390">
    <property type="entry name" value="Metal_Tscrpt_repr_sf"/>
</dbReference>
<dbReference type="PANTHER" id="PTHR33677:SF5">
    <property type="entry name" value="TRANSCRIPTIONAL REPRESSOR FRMR"/>
    <property type="match status" value="1"/>
</dbReference>
<dbReference type="RefSeq" id="WP_062136283.1">
    <property type="nucleotide sequence ID" value="NZ_LRBG01000038.1"/>
</dbReference>
<dbReference type="GO" id="GO:0046872">
    <property type="term" value="F:metal ion binding"/>
    <property type="evidence" value="ECO:0007669"/>
    <property type="project" value="InterPro"/>
</dbReference>
<dbReference type="GO" id="GO:0003677">
    <property type="term" value="F:DNA binding"/>
    <property type="evidence" value="ECO:0007669"/>
    <property type="project" value="InterPro"/>
</dbReference>
<dbReference type="AlphaFoldDB" id="A0A149PE81"/>
<name>A0A149PE81_9BURK</name>
<dbReference type="CDD" id="cd10153">
    <property type="entry name" value="RcnR-FrmR-like_DUF156"/>
    <property type="match status" value="1"/>
</dbReference>
<accession>A0A149PE81</accession>
<dbReference type="InterPro" id="IPR003735">
    <property type="entry name" value="Metal_Tscrpt_repr"/>
</dbReference>
<reference evidence="2 3" key="1">
    <citation type="journal article" date="2015" name="Int. J. Syst. Evol. Microbiol.">
        <title>Burkholderia monticola sp. nov., isolated from mountain soil.</title>
        <authorList>
            <person name="Baek I."/>
            <person name="Seo B."/>
            <person name="Lee I."/>
            <person name="Yi H."/>
            <person name="Chun J."/>
        </authorList>
    </citation>
    <scope>NUCLEOTIDE SEQUENCE [LARGE SCALE GENOMIC DNA]</scope>
    <source>
        <strain evidence="2 3">JC2948</strain>
    </source>
</reference>
<dbReference type="PANTHER" id="PTHR33677">
    <property type="entry name" value="TRANSCRIPTIONAL REPRESSOR FRMR-RELATED"/>
    <property type="match status" value="1"/>
</dbReference>
<sequence>MSHLSTHKDELLKRVRRIAGQVQAIERSLESDADCEKVLHLVAATRGAMNGLLEEIVEAHAREHVAHPDLTANQRKKGVDALLGAIRRYSK</sequence>
<comment type="caution">
    <text evidence="2">The sequence shown here is derived from an EMBL/GenBank/DDBJ whole genome shotgun (WGS) entry which is preliminary data.</text>
</comment>
<dbReference type="Pfam" id="PF02583">
    <property type="entry name" value="Trns_repr_metal"/>
    <property type="match status" value="1"/>
</dbReference>
<protein>
    <submittedName>
        <fullName evidence="2">Transcriptional regulator</fullName>
    </submittedName>
</protein>
<keyword evidence="3" id="KW-1185">Reference proteome</keyword>